<proteinExistence type="predicted"/>
<dbReference type="InterPro" id="IPR027839">
    <property type="entry name" value="DUF4432"/>
</dbReference>
<reference evidence="1 2" key="1">
    <citation type="submission" date="2023-07" db="EMBL/GenBank/DDBJ databases">
        <title>Sorghum-associated microbial communities from plants grown in Nebraska, USA.</title>
        <authorList>
            <person name="Schachtman D."/>
        </authorList>
    </citation>
    <scope>NUCLEOTIDE SEQUENCE [LARGE SCALE GENOMIC DNA]</scope>
    <source>
        <strain evidence="1 2">BE211</strain>
    </source>
</reference>
<evidence type="ECO:0000313" key="2">
    <source>
        <dbReference type="Proteomes" id="UP001258181"/>
    </source>
</evidence>
<name>A0ABU1U3E4_9BACL</name>
<comment type="caution">
    <text evidence="1">The sequence shown here is derived from an EMBL/GenBank/DDBJ whole genome shotgun (WGS) entry which is preliminary data.</text>
</comment>
<dbReference type="InterPro" id="IPR014718">
    <property type="entry name" value="GH-type_carb-bd"/>
</dbReference>
<dbReference type="Pfam" id="PF14486">
    <property type="entry name" value="DUF4432"/>
    <property type="match status" value="1"/>
</dbReference>
<dbReference type="Proteomes" id="UP001258181">
    <property type="component" value="Unassembled WGS sequence"/>
</dbReference>
<evidence type="ECO:0000313" key="1">
    <source>
        <dbReference type="EMBL" id="MDR7074006.1"/>
    </source>
</evidence>
<organism evidence="1 2">
    <name type="scientific">Fictibacillus barbaricus</name>
    <dbReference type="NCBI Taxonomy" id="182136"/>
    <lineage>
        <taxon>Bacteria</taxon>
        <taxon>Bacillati</taxon>
        <taxon>Bacillota</taxon>
        <taxon>Bacilli</taxon>
        <taxon>Bacillales</taxon>
        <taxon>Fictibacillaceae</taxon>
        <taxon>Fictibacillus</taxon>
    </lineage>
</organism>
<dbReference type="RefSeq" id="WP_310260247.1">
    <property type="nucleotide sequence ID" value="NZ_JAVDWA010000005.1"/>
</dbReference>
<keyword evidence="2" id="KW-1185">Reference proteome</keyword>
<dbReference type="EMBL" id="JAVDWA010000005">
    <property type="protein sequence ID" value="MDR7074006.1"/>
    <property type="molecule type" value="Genomic_DNA"/>
</dbReference>
<sequence>MTGTIQLQRDFFKETKNVIFSNDEFTVSLFKYSSGIEAIELLNTRGKMTVLPYYGQMIWDLEFDSIDLKMKNMFKEPKKADDIIGTYGCFAFHAGLIRNGCPSPEDDHPLHGEMPCADMDHAWIEVSNDHLKVCGSTEYVMGFGHHYTANPSVKMFAKETSIEIKMEVENRAATDMPLQYMCHTNYAYLDKGEFKQNIPADAFTLRESIPEHVKPTEKWLAYNASLQNGSAALKNLDQPEMYDPEIVFFADKLNQYGEQAEFEITSPDGTAFFTRFSTAELNYATRWILHNPDQQVAAFVLPATCRPEGFLAAQKADTLITLKPSEKRSFTVVTGKK</sequence>
<accession>A0ABU1U3E4</accession>
<dbReference type="InterPro" id="IPR011013">
    <property type="entry name" value="Gal_mutarotase_sf_dom"/>
</dbReference>
<gene>
    <name evidence="1" type="ORF">J2X07_002996</name>
</gene>
<dbReference type="SUPFAM" id="SSF74650">
    <property type="entry name" value="Galactose mutarotase-like"/>
    <property type="match status" value="1"/>
</dbReference>
<dbReference type="Gene3D" id="2.70.98.10">
    <property type="match status" value="1"/>
</dbReference>
<protein>
    <submittedName>
        <fullName evidence="1">Galactose mutarotase-like enzyme</fullName>
    </submittedName>
</protein>
<dbReference type="CDD" id="cd09269">
    <property type="entry name" value="deoxyribose_mutarotase"/>
    <property type="match status" value="1"/>
</dbReference>